<organism evidence="2 3">
    <name type="scientific">Arenibacter certesii</name>
    <dbReference type="NCBI Taxonomy" id="228955"/>
    <lineage>
        <taxon>Bacteria</taxon>
        <taxon>Pseudomonadati</taxon>
        <taxon>Bacteroidota</taxon>
        <taxon>Flavobacteriia</taxon>
        <taxon>Flavobacteriales</taxon>
        <taxon>Flavobacteriaceae</taxon>
        <taxon>Arenibacter</taxon>
    </lineage>
</organism>
<evidence type="ECO:0000256" key="1">
    <source>
        <dbReference type="SAM" id="Phobius"/>
    </source>
</evidence>
<sequence>MDTLFLKSIKKAIKNWYIPLLVGVLFVIISIVAFTAPLSSLLTLAILFAMSFLFGGISEIIFSLINRDQLDNWGWTLGFGIITFIVGILLLINPALSVSTLAFYVGFIILFRSIAAISLALDIKEYGSTNWGALLGLGILGAIFSFILIWNPLFAGMSVVLLVGLSFLFAGLFSIYFSLQLKKLHKHTKTISSELRQRYEALSEEIRREWNNQ</sequence>
<name>A0A918MI85_9FLAO</name>
<keyword evidence="1" id="KW-1133">Transmembrane helix</keyword>
<feature type="transmembrane region" description="Helical" evidence="1">
    <location>
        <begin position="16"/>
        <end position="36"/>
    </location>
</feature>
<dbReference type="RefSeq" id="WP_026812380.1">
    <property type="nucleotide sequence ID" value="NZ_BMWP01000006.1"/>
</dbReference>
<dbReference type="GO" id="GO:0005886">
    <property type="term" value="C:plasma membrane"/>
    <property type="evidence" value="ECO:0007669"/>
    <property type="project" value="TreeGrafter"/>
</dbReference>
<dbReference type="PANTHER" id="PTHR34989">
    <property type="entry name" value="PROTEIN HDED"/>
    <property type="match status" value="1"/>
</dbReference>
<keyword evidence="1" id="KW-0812">Transmembrane</keyword>
<reference evidence="2" key="1">
    <citation type="journal article" date="2014" name="Int. J. Syst. Evol. Microbiol.">
        <title>Complete genome sequence of Corynebacterium casei LMG S-19264T (=DSM 44701T), isolated from a smear-ripened cheese.</title>
        <authorList>
            <consortium name="US DOE Joint Genome Institute (JGI-PGF)"/>
            <person name="Walter F."/>
            <person name="Albersmeier A."/>
            <person name="Kalinowski J."/>
            <person name="Ruckert C."/>
        </authorList>
    </citation>
    <scope>NUCLEOTIDE SEQUENCE</scope>
    <source>
        <strain evidence="2">KCTC 12113</strain>
    </source>
</reference>
<dbReference type="Pfam" id="PF03729">
    <property type="entry name" value="DUF308"/>
    <property type="match status" value="2"/>
</dbReference>
<dbReference type="InterPro" id="IPR052712">
    <property type="entry name" value="Acid_resist_chaperone_HdeD"/>
</dbReference>
<dbReference type="Proteomes" id="UP000634668">
    <property type="component" value="Unassembled WGS sequence"/>
</dbReference>
<keyword evidence="3" id="KW-1185">Reference proteome</keyword>
<comment type="caution">
    <text evidence="2">The sequence shown here is derived from an EMBL/GenBank/DDBJ whole genome shotgun (WGS) entry which is preliminary data.</text>
</comment>
<dbReference type="AlphaFoldDB" id="A0A918MI85"/>
<dbReference type="InterPro" id="IPR005325">
    <property type="entry name" value="DUF308_memb"/>
</dbReference>
<feature type="transmembrane region" description="Helical" evidence="1">
    <location>
        <begin position="77"/>
        <end position="96"/>
    </location>
</feature>
<feature type="transmembrane region" description="Helical" evidence="1">
    <location>
        <begin position="133"/>
        <end position="153"/>
    </location>
</feature>
<feature type="transmembrane region" description="Helical" evidence="1">
    <location>
        <begin position="159"/>
        <end position="179"/>
    </location>
</feature>
<evidence type="ECO:0000313" key="2">
    <source>
        <dbReference type="EMBL" id="GGW28550.1"/>
    </source>
</evidence>
<dbReference type="EMBL" id="BMWP01000006">
    <property type="protein sequence ID" value="GGW28550.1"/>
    <property type="molecule type" value="Genomic_DNA"/>
</dbReference>
<evidence type="ECO:0008006" key="4">
    <source>
        <dbReference type="Google" id="ProtNLM"/>
    </source>
</evidence>
<feature type="transmembrane region" description="Helical" evidence="1">
    <location>
        <begin position="42"/>
        <end position="65"/>
    </location>
</feature>
<protein>
    <recommendedName>
        <fullName evidence="4">HdeD family acid-resistance protein</fullName>
    </recommendedName>
</protein>
<dbReference type="PANTHER" id="PTHR34989:SF1">
    <property type="entry name" value="PROTEIN HDED"/>
    <property type="match status" value="1"/>
</dbReference>
<evidence type="ECO:0000313" key="3">
    <source>
        <dbReference type="Proteomes" id="UP000634668"/>
    </source>
</evidence>
<gene>
    <name evidence="2" type="ORF">GCM10007383_12400</name>
</gene>
<reference evidence="2" key="2">
    <citation type="submission" date="2020-09" db="EMBL/GenBank/DDBJ databases">
        <authorList>
            <person name="Sun Q."/>
            <person name="Kim S."/>
        </authorList>
    </citation>
    <scope>NUCLEOTIDE SEQUENCE</scope>
    <source>
        <strain evidence="2">KCTC 12113</strain>
    </source>
</reference>
<proteinExistence type="predicted"/>
<accession>A0A918MI85</accession>
<feature type="transmembrane region" description="Helical" evidence="1">
    <location>
        <begin position="102"/>
        <end position="121"/>
    </location>
</feature>
<keyword evidence="1" id="KW-0472">Membrane</keyword>